<dbReference type="EMBL" id="KE747824">
    <property type="protein sequence ID" value="RMZ70709.1"/>
    <property type="molecule type" value="Genomic_DNA"/>
</dbReference>
<evidence type="ECO:0000313" key="1">
    <source>
        <dbReference type="EMBL" id="RMZ70709.1"/>
    </source>
</evidence>
<organism evidence="1 2">
    <name type="scientific">Pyrenophora seminiperda CCB06</name>
    <dbReference type="NCBI Taxonomy" id="1302712"/>
    <lineage>
        <taxon>Eukaryota</taxon>
        <taxon>Fungi</taxon>
        <taxon>Dikarya</taxon>
        <taxon>Ascomycota</taxon>
        <taxon>Pezizomycotina</taxon>
        <taxon>Dothideomycetes</taxon>
        <taxon>Pleosporomycetidae</taxon>
        <taxon>Pleosporales</taxon>
        <taxon>Pleosporineae</taxon>
        <taxon>Pleosporaceae</taxon>
        <taxon>Pyrenophora</taxon>
    </lineage>
</organism>
<dbReference type="OrthoDB" id="674604at2759"/>
<evidence type="ECO:0000313" key="2">
    <source>
        <dbReference type="Proteomes" id="UP000265663"/>
    </source>
</evidence>
<dbReference type="Proteomes" id="UP000265663">
    <property type="component" value="Unassembled WGS sequence"/>
</dbReference>
<name>A0A3M7M8J3_9PLEO</name>
<proteinExistence type="predicted"/>
<dbReference type="AlphaFoldDB" id="A0A3M7M8J3"/>
<gene>
    <name evidence="1" type="ORF">GMOD_00000840</name>
</gene>
<reference evidence="1 2" key="1">
    <citation type="journal article" date="2014" name="PLoS ONE">
        <title>De novo Genome Assembly of the Fungal Plant Pathogen Pyrenophora semeniperda.</title>
        <authorList>
            <person name="Soliai M.M."/>
            <person name="Meyer S.E."/>
            <person name="Udall J.A."/>
            <person name="Elzinga D.E."/>
            <person name="Hermansen R.A."/>
            <person name="Bodily P.M."/>
            <person name="Hart A.A."/>
            <person name="Coleman C.E."/>
        </authorList>
    </citation>
    <scope>NUCLEOTIDE SEQUENCE [LARGE SCALE GENOMIC DNA]</scope>
    <source>
        <strain evidence="1 2">CCB06</strain>
        <tissue evidence="1">Mycelium</tissue>
    </source>
</reference>
<protein>
    <submittedName>
        <fullName evidence="1">Kinesin light chain 1</fullName>
    </submittedName>
</protein>
<accession>A0A3M7M8J3</accession>
<keyword evidence="2" id="KW-1185">Reference proteome</keyword>
<sequence>MRLLKSLPAGGGFELTSFSDDFACPYAIFSHTWTNGQEVTYNELLVETGADKRGYAKYRGSKAFQRCR</sequence>